<keyword evidence="2" id="KW-1185">Reference proteome</keyword>
<accession>A0ABT6FHS9</accession>
<dbReference type="EMBL" id="JARRAG010000002">
    <property type="protein sequence ID" value="MDG3007132.1"/>
    <property type="molecule type" value="Genomic_DNA"/>
</dbReference>
<proteinExistence type="predicted"/>
<dbReference type="Pfam" id="PF19777">
    <property type="entry name" value="DUF6263"/>
    <property type="match status" value="1"/>
</dbReference>
<dbReference type="InterPro" id="IPR046230">
    <property type="entry name" value="DUF6263"/>
</dbReference>
<gene>
    <name evidence="1" type="ORF">PZE19_25490</name>
</gene>
<comment type="caution">
    <text evidence="1">The sequence shown here is derived from an EMBL/GenBank/DDBJ whole genome shotgun (WGS) entry which is preliminary data.</text>
</comment>
<dbReference type="InterPro" id="IPR006311">
    <property type="entry name" value="TAT_signal"/>
</dbReference>
<organism evidence="1 2">
    <name type="scientific">Paludisphaera mucosa</name>
    <dbReference type="NCBI Taxonomy" id="3030827"/>
    <lineage>
        <taxon>Bacteria</taxon>
        <taxon>Pseudomonadati</taxon>
        <taxon>Planctomycetota</taxon>
        <taxon>Planctomycetia</taxon>
        <taxon>Isosphaerales</taxon>
        <taxon>Isosphaeraceae</taxon>
        <taxon>Paludisphaera</taxon>
    </lineage>
</organism>
<name>A0ABT6FHS9_9BACT</name>
<reference evidence="1 2" key="1">
    <citation type="submission" date="2023-03" db="EMBL/GenBank/DDBJ databases">
        <title>Paludisphaera mucosa sp. nov. a novel planctomycete from northern fen.</title>
        <authorList>
            <person name="Ivanova A."/>
        </authorList>
    </citation>
    <scope>NUCLEOTIDE SEQUENCE [LARGE SCALE GENOMIC DNA]</scope>
    <source>
        <strain evidence="1 2">Pla2</strain>
    </source>
</reference>
<sequence length="326" mass="35537">MPHAFPETPTPLRRRPLLRRDARLATAVGLALVLAIGLAPAARAAAPLRWKFQKGETIRYALVQKTETKMKSAQIQGGSVVNQTSDIRWIVEEVSPEGAATMTQIIDRVRVKMEANGQAPVEFDSADKDKVPDDPRAAQVVSIFKALAGFECKLSMDPRGQIKSVTIPEKTLEALKKSFTGPMANLFSEESMKNMITQSGLVLPEQAVEDGKGWTDQSKLPVQQLGTIVTEKTYTVKGPVDGDPSKVRIDLSAKMAVEGAANPNLSFEIKDQKNEGVFDFDAQNGRIARSHVEVRMVQLITAGANSLEQTVNNTMEMTLTPEPAAK</sequence>
<dbReference type="RefSeq" id="WP_277863421.1">
    <property type="nucleotide sequence ID" value="NZ_JARRAG010000002.1"/>
</dbReference>
<dbReference type="PROSITE" id="PS51318">
    <property type="entry name" value="TAT"/>
    <property type="match status" value="1"/>
</dbReference>
<evidence type="ECO:0000313" key="2">
    <source>
        <dbReference type="Proteomes" id="UP001216907"/>
    </source>
</evidence>
<protein>
    <submittedName>
        <fullName evidence="1">DUF6263 family protein</fullName>
    </submittedName>
</protein>
<evidence type="ECO:0000313" key="1">
    <source>
        <dbReference type="EMBL" id="MDG3007132.1"/>
    </source>
</evidence>
<dbReference type="Proteomes" id="UP001216907">
    <property type="component" value="Unassembled WGS sequence"/>
</dbReference>